<keyword evidence="2" id="KW-0472">Membrane</keyword>
<gene>
    <name evidence="4" type="ORF">IAB67_02330</name>
</gene>
<dbReference type="InterPro" id="IPR010982">
    <property type="entry name" value="Lambda_DNA-bd_dom_sf"/>
</dbReference>
<dbReference type="InterPro" id="IPR001387">
    <property type="entry name" value="Cro/C1-type_HTH"/>
</dbReference>
<evidence type="ECO:0000256" key="2">
    <source>
        <dbReference type="SAM" id="Phobius"/>
    </source>
</evidence>
<accession>A0A9D1ISL9</accession>
<dbReference type="CDD" id="cd00093">
    <property type="entry name" value="HTH_XRE"/>
    <property type="match status" value="1"/>
</dbReference>
<evidence type="ECO:0000259" key="3">
    <source>
        <dbReference type="PROSITE" id="PS50943"/>
    </source>
</evidence>
<reference evidence="4" key="2">
    <citation type="journal article" date="2021" name="PeerJ">
        <title>Extensive microbial diversity within the chicken gut microbiome revealed by metagenomics and culture.</title>
        <authorList>
            <person name="Gilroy R."/>
            <person name="Ravi A."/>
            <person name="Getino M."/>
            <person name="Pursley I."/>
            <person name="Horton D.L."/>
            <person name="Alikhan N.F."/>
            <person name="Baker D."/>
            <person name="Gharbi K."/>
            <person name="Hall N."/>
            <person name="Watson M."/>
            <person name="Adriaenssens E.M."/>
            <person name="Foster-Nyarko E."/>
            <person name="Jarju S."/>
            <person name="Secka A."/>
            <person name="Antonio M."/>
            <person name="Oren A."/>
            <person name="Chaudhuri R.R."/>
            <person name="La Ragione R."/>
            <person name="Hildebrand F."/>
            <person name="Pallen M.J."/>
        </authorList>
    </citation>
    <scope>NUCLEOTIDE SEQUENCE</scope>
    <source>
        <strain evidence="4">CHK191-8634</strain>
    </source>
</reference>
<dbReference type="PROSITE" id="PS50943">
    <property type="entry name" value="HTH_CROC1"/>
    <property type="match status" value="1"/>
</dbReference>
<dbReference type="Pfam" id="PF01381">
    <property type="entry name" value="HTH_3"/>
    <property type="match status" value="1"/>
</dbReference>
<protein>
    <submittedName>
        <fullName evidence="4">Helix-turn-helix transcriptional regulator</fullName>
    </submittedName>
</protein>
<feature type="domain" description="HTH cro/C1-type" evidence="3">
    <location>
        <begin position="7"/>
        <end position="61"/>
    </location>
</feature>
<dbReference type="Proteomes" id="UP000824073">
    <property type="component" value="Unassembled WGS sequence"/>
</dbReference>
<proteinExistence type="predicted"/>
<evidence type="ECO:0000313" key="4">
    <source>
        <dbReference type="EMBL" id="HIU43115.1"/>
    </source>
</evidence>
<feature type="transmembrane region" description="Helical" evidence="2">
    <location>
        <begin position="101"/>
        <end position="123"/>
    </location>
</feature>
<comment type="caution">
    <text evidence="4">The sequence shown here is derived from an EMBL/GenBank/DDBJ whole genome shotgun (WGS) entry which is preliminary data.</text>
</comment>
<dbReference type="SUPFAM" id="SSF47413">
    <property type="entry name" value="lambda repressor-like DNA-binding domains"/>
    <property type="match status" value="1"/>
</dbReference>
<organism evidence="4 5">
    <name type="scientific">Candidatus Ventrousia excrementavium</name>
    <dbReference type="NCBI Taxonomy" id="2840961"/>
    <lineage>
        <taxon>Bacteria</taxon>
        <taxon>Bacillati</taxon>
        <taxon>Bacillota</taxon>
        <taxon>Clostridia</taxon>
        <taxon>Eubacteriales</taxon>
        <taxon>Clostridiaceae</taxon>
        <taxon>Clostridiaceae incertae sedis</taxon>
        <taxon>Candidatus Ventrousia</taxon>
    </lineage>
</organism>
<dbReference type="AlphaFoldDB" id="A0A9D1ISL9"/>
<name>A0A9D1ISL9_9CLOT</name>
<dbReference type="GO" id="GO:0003677">
    <property type="term" value="F:DNA binding"/>
    <property type="evidence" value="ECO:0007669"/>
    <property type="project" value="UniProtKB-KW"/>
</dbReference>
<reference evidence="4" key="1">
    <citation type="submission" date="2020-10" db="EMBL/GenBank/DDBJ databases">
        <authorList>
            <person name="Gilroy R."/>
        </authorList>
    </citation>
    <scope>NUCLEOTIDE SEQUENCE</scope>
    <source>
        <strain evidence="4">CHK191-8634</strain>
    </source>
</reference>
<dbReference type="Gene3D" id="1.10.260.40">
    <property type="entry name" value="lambda repressor-like DNA-binding domains"/>
    <property type="match status" value="1"/>
</dbReference>
<keyword evidence="2" id="KW-1133">Transmembrane helix</keyword>
<dbReference type="SMART" id="SM00530">
    <property type="entry name" value="HTH_XRE"/>
    <property type="match status" value="1"/>
</dbReference>
<dbReference type="PANTHER" id="PTHR46558:SF13">
    <property type="entry name" value="HTH-TYPE TRANSCRIPTIONAL REGULATOR IMMR"/>
    <property type="match status" value="1"/>
</dbReference>
<evidence type="ECO:0000256" key="1">
    <source>
        <dbReference type="ARBA" id="ARBA00023125"/>
    </source>
</evidence>
<dbReference type="PANTHER" id="PTHR46558">
    <property type="entry name" value="TRACRIPTIONAL REGULATORY PROTEIN-RELATED-RELATED"/>
    <property type="match status" value="1"/>
</dbReference>
<keyword evidence="1" id="KW-0238">DNA-binding</keyword>
<keyword evidence="2" id="KW-0812">Transmembrane</keyword>
<sequence>MTFEEKLVALRKEKGLSQLQLAEQLNVSRQAISRWESGAAMPTVDNLVYLSRLYGVSLDALLDTGFEPTLPNAQDAAMTPEQEDDSVHSAINVRSCRRIKVMTIAAGIAALLLAVMIVVLMWIPLTTHGELQNQDGIPMVPIEDLEGKPVVPTERFSLNW</sequence>
<evidence type="ECO:0000313" key="5">
    <source>
        <dbReference type="Proteomes" id="UP000824073"/>
    </source>
</evidence>
<dbReference type="EMBL" id="DVMR01000026">
    <property type="protein sequence ID" value="HIU43115.1"/>
    <property type="molecule type" value="Genomic_DNA"/>
</dbReference>